<protein>
    <recommendedName>
        <fullName evidence="1">Ice-binding protein C-terminal domain-containing protein</fullName>
    </recommendedName>
</protein>
<comment type="caution">
    <text evidence="2">The sequence shown here is derived from an EMBL/GenBank/DDBJ whole genome shotgun (WGS) entry which is preliminary data.</text>
</comment>
<dbReference type="InterPro" id="IPR013424">
    <property type="entry name" value="Ice-binding_C"/>
</dbReference>
<dbReference type="RefSeq" id="WP_104323340.1">
    <property type="nucleotide sequence ID" value="NZ_PSSX01000026.1"/>
</dbReference>
<name>A0A2S5Z5C7_9GAMM</name>
<dbReference type="NCBIfam" id="TIGR02595">
    <property type="entry name" value="PEP_CTERM"/>
    <property type="match status" value="1"/>
</dbReference>
<dbReference type="Pfam" id="PF07589">
    <property type="entry name" value="PEP-CTERM"/>
    <property type="match status" value="1"/>
</dbReference>
<gene>
    <name evidence="2" type="ORF">KEHDKFFH_18900</name>
</gene>
<sequence>MNRELKGVGFSAVTSLVLMSHTSLNSHFYRKMQTMFKKTLPMLPFLAFAGTAQAGPITFDFSCDPSLGSDCAGDEGGSITIDYSDNGTGYTYDVSINNVSTDALVTGFGFDFAPDFEFANMSNFLIERYDGTSFEDVTSNWNVSEGSQSVSAGSSFDGIFLDFIDFDADQTGNINQYAIANFGVLDARISFDYTSLLTANGALMRLQRTGDNGEGSLKLVNSTVTVPEPGTIALLGLGLLGLGARRLFTRA</sequence>
<keyword evidence="3" id="KW-1185">Reference proteome</keyword>
<evidence type="ECO:0000313" key="2">
    <source>
        <dbReference type="EMBL" id="PPI82563.1"/>
    </source>
</evidence>
<reference evidence="2 3" key="1">
    <citation type="submission" date="2018-01" db="EMBL/GenBank/DDBJ databases">
        <title>Complete genome sequences of the type strains of Marinobacter flavimaris and Marinobacter maroccanus.</title>
        <authorList>
            <person name="Palau M."/>
            <person name="Boujida N."/>
            <person name="Manresa A."/>
            <person name="Minana-Galbis D."/>
        </authorList>
    </citation>
    <scope>NUCLEOTIDE SEQUENCE [LARGE SCALE GENOMIC DNA]</scope>
    <source>
        <strain evidence="2 3">N4</strain>
    </source>
</reference>
<accession>A0A2S5Z5C7</accession>
<feature type="domain" description="Ice-binding protein C-terminal" evidence="1">
    <location>
        <begin position="225"/>
        <end position="246"/>
    </location>
</feature>
<organism evidence="2 3">
    <name type="scientific">Marinobacter maroccanus</name>
    <dbReference type="NCBI Taxonomy" id="2055143"/>
    <lineage>
        <taxon>Bacteria</taxon>
        <taxon>Pseudomonadati</taxon>
        <taxon>Pseudomonadota</taxon>
        <taxon>Gammaproteobacteria</taxon>
        <taxon>Pseudomonadales</taxon>
        <taxon>Marinobacteraceae</taxon>
        <taxon>Marinobacter</taxon>
    </lineage>
</organism>
<evidence type="ECO:0000313" key="3">
    <source>
        <dbReference type="Proteomes" id="UP000239917"/>
    </source>
</evidence>
<dbReference type="AlphaFoldDB" id="A0A2S5Z5C7"/>
<evidence type="ECO:0000259" key="1">
    <source>
        <dbReference type="Pfam" id="PF07589"/>
    </source>
</evidence>
<dbReference type="Proteomes" id="UP000239917">
    <property type="component" value="Unassembled WGS sequence"/>
</dbReference>
<dbReference type="EMBL" id="PSSX01000026">
    <property type="protein sequence ID" value="PPI82563.1"/>
    <property type="molecule type" value="Genomic_DNA"/>
</dbReference>
<proteinExistence type="predicted"/>